<protein>
    <submittedName>
        <fullName evidence="1">Uncharacterized protein</fullName>
    </submittedName>
</protein>
<accession>A0AAU8TTK0</accession>
<evidence type="ECO:0000313" key="1">
    <source>
        <dbReference type="EMBL" id="AKA82165.1"/>
    </source>
</evidence>
<name>A0AAU8TTK0_9PSED</name>
<dbReference type="EMBL" id="CP011117">
    <property type="protein sequence ID" value="AKA82165.1"/>
    <property type="molecule type" value="Genomic_DNA"/>
</dbReference>
<organism evidence="1 2">
    <name type="scientific">Pseudomonas synxantha</name>
    <dbReference type="NCBI Taxonomy" id="47883"/>
    <lineage>
        <taxon>Bacteria</taxon>
        <taxon>Pseudomonadati</taxon>
        <taxon>Pseudomonadota</taxon>
        <taxon>Gammaproteobacteria</taxon>
        <taxon>Pseudomonadales</taxon>
        <taxon>Pseudomonadaceae</taxon>
        <taxon>Pseudomonas</taxon>
    </lineage>
</organism>
<dbReference type="AlphaFoldDB" id="A0AAU8TTK0"/>
<sequence>MASVLSSIFCACIRCDSRSLLPCQSSDFGVKPFGEGVPITRPVTTLMTVGAQGYSIGDAIRTLLGKVLDVMCFKKWQLNVHKKALSKSGLYGVVRLRNQSQLNAPPV</sequence>
<dbReference type="KEGG" id="pfb:VO64_1619"/>
<reference evidence="1 2" key="1">
    <citation type="journal article" date="2015" name="Genome Announc.">
        <title>Complete Genome Sequence of Biocontrol Strain Pseudomonas fluorescens LBUM223.</title>
        <authorList>
            <person name="Roquigny R."/>
            <person name="Arseneault T."/>
            <person name="Gadkar V.J."/>
            <person name="Novinscak A."/>
            <person name="Joly D.L."/>
            <person name="Filion M."/>
        </authorList>
    </citation>
    <scope>NUCLEOTIDE SEQUENCE [LARGE SCALE GENOMIC DNA]</scope>
    <source>
        <strain evidence="1 2">LBUM223</strain>
    </source>
</reference>
<gene>
    <name evidence="1" type="ORF">VO64_1619</name>
</gene>
<dbReference type="Proteomes" id="UP000033099">
    <property type="component" value="Chromosome"/>
</dbReference>
<proteinExistence type="predicted"/>
<evidence type="ECO:0000313" key="2">
    <source>
        <dbReference type="Proteomes" id="UP000033099"/>
    </source>
</evidence>